<dbReference type="Pfam" id="PF05699">
    <property type="entry name" value="Dimer_Tnp_hAT"/>
    <property type="match status" value="1"/>
</dbReference>
<comment type="subcellular location">
    <subcellularLocation>
        <location evidence="1">Nucleus</location>
    </subcellularLocation>
</comment>
<gene>
    <name evidence="7" type="ORF">AB205_0060910</name>
</gene>
<proteinExistence type="predicted"/>
<protein>
    <recommendedName>
        <fullName evidence="6">HAT C-terminal dimerisation domain-containing protein</fullName>
    </recommendedName>
</protein>
<dbReference type="AlphaFoldDB" id="A0A2G9RUJ5"/>
<evidence type="ECO:0000256" key="2">
    <source>
        <dbReference type="ARBA" id="ARBA00022723"/>
    </source>
</evidence>
<reference evidence="8" key="1">
    <citation type="journal article" date="2017" name="Nat. Commun.">
        <title>The North American bullfrog draft genome provides insight into hormonal regulation of long noncoding RNA.</title>
        <authorList>
            <person name="Hammond S.A."/>
            <person name="Warren R.L."/>
            <person name="Vandervalk B.P."/>
            <person name="Kucuk E."/>
            <person name="Khan H."/>
            <person name="Gibb E.A."/>
            <person name="Pandoh P."/>
            <person name="Kirk H."/>
            <person name="Zhao Y."/>
            <person name="Jones M."/>
            <person name="Mungall A.J."/>
            <person name="Coope R."/>
            <person name="Pleasance S."/>
            <person name="Moore R.A."/>
            <person name="Holt R.A."/>
            <person name="Round J.M."/>
            <person name="Ohora S."/>
            <person name="Walle B.V."/>
            <person name="Veldhoen N."/>
            <person name="Helbing C.C."/>
            <person name="Birol I."/>
        </authorList>
    </citation>
    <scope>NUCLEOTIDE SEQUENCE [LARGE SCALE GENOMIC DNA]</scope>
</reference>
<dbReference type="GO" id="GO:0005634">
    <property type="term" value="C:nucleus"/>
    <property type="evidence" value="ECO:0007669"/>
    <property type="project" value="UniProtKB-SubCell"/>
</dbReference>
<dbReference type="InterPro" id="IPR052035">
    <property type="entry name" value="ZnF_BED_domain_contain"/>
</dbReference>
<evidence type="ECO:0000256" key="5">
    <source>
        <dbReference type="ARBA" id="ARBA00023242"/>
    </source>
</evidence>
<evidence type="ECO:0000256" key="1">
    <source>
        <dbReference type="ARBA" id="ARBA00004123"/>
    </source>
</evidence>
<accession>A0A2G9RUJ5</accession>
<name>A0A2G9RUJ5_AQUCT</name>
<keyword evidence="5" id="KW-0539">Nucleus</keyword>
<dbReference type="PANTHER" id="PTHR46481:SF10">
    <property type="entry name" value="ZINC FINGER BED DOMAIN-CONTAINING PROTEIN 39"/>
    <property type="match status" value="1"/>
</dbReference>
<dbReference type="PANTHER" id="PTHR46481">
    <property type="entry name" value="ZINC FINGER BED DOMAIN-CONTAINING PROTEIN 4"/>
    <property type="match status" value="1"/>
</dbReference>
<sequence>MKNTLLGALQKRFSDMEQNPLYCIATLLDPRYKDRFFSNADAGRQAKEMFVLEMQHMSSVQVLQAQAATPEVLEKPATKRPRTEQQPGISMTVDSVFQEIAYSSTFENSVPTAATIQLEAYLGKVTVPRSDKPLAYWAVNKLRFPTLAQKAQKYLSAPCSSVESERLFSAASHILTDTRNRLITEHAEILLFLKKNLPLAFELEK</sequence>
<dbReference type="EMBL" id="KV930097">
    <property type="protein sequence ID" value="PIO31579.1"/>
    <property type="molecule type" value="Genomic_DNA"/>
</dbReference>
<dbReference type="InterPro" id="IPR008906">
    <property type="entry name" value="HATC_C_dom"/>
</dbReference>
<dbReference type="SUPFAM" id="SSF53098">
    <property type="entry name" value="Ribonuclease H-like"/>
    <property type="match status" value="1"/>
</dbReference>
<dbReference type="OrthoDB" id="10057873at2759"/>
<evidence type="ECO:0000313" key="7">
    <source>
        <dbReference type="EMBL" id="PIO31579.1"/>
    </source>
</evidence>
<organism evidence="7 8">
    <name type="scientific">Aquarana catesbeiana</name>
    <name type="common">American bullfrog</name>
    <name type="synonym">Rana catesbeiana</name>
    <dbReference type="NCBI Taxonomy" id="8400"/>
    <lineage>
        <taxon>Eukaryota</taxon>
        <taxon>Metazoa</taxon>
        <taxon>Chordata</taxon>
        <taxon>Craniata</taxon>
        <taxon>Vertebrata</taxon>
        <taxon>Euteleostomi</taxon>
        <taxon>Amphibia</taxon>
        <taxon>Batrachia</taxon>
        <taxon>Anura</taxon>
        <taxon>Neobatrachia</taxon>
        <taxon>Ranoidea</taxon>
        <taxon>Ranidae</taxon>
        <taxon>Aquarana</taxon>
    </lineage>
</organism>
<keyword evidence="8" id="KW-1185">Reference proteome</keyword>
<evidence type="ECO:0000256" key="3">
    <source>
        <dbReference type="ARBA" id="ARBA00022771"/>
    </source>
</evidence>
<evidence type="ECO:0000313" key="8">
    <source>
        <dbReference type="Proteomes" id="UP000228934"/>
    </source>
</evidence>
<dbReference type="Proteomes" id="UP000228934">
    <property type="component" value="Unassembled WGS sequence"/>
</dbReference>
<evidence type="ECO:0000259" key="6">
    <source>
        <dbReference type="Pfam" id="PF05699"/>
    </source>
</evidence>
<keyword evidence="3" id="KW-0863">Zinc-finger</keyword>
<feature type="domain" description="HAT C-terminal dimerisation" evidence="6">
    <location>
        <begin position="118"/>
        <end position="197"/>
    </location>
</feature>
<evidence type="ECO:0000256" key="4">
    <source>
        <dbReference type="ARBA" id="ARBA00022833"/>
    </source>
</evidence>
<dbReference type="InterPro" id="IPR012337">
    <property type="entry name" value="RNaseH-like_sf"/>
</dbReference>
<dbReference type="GO" id="GO:0008270">
    <property type="term" value="F:zinc ion binding"/>
    <property type="evidence" value="ECO:0007669"/>
    <property type="project" value="UniProtKB-KW"/>
</dbReference>
<dbReference type="GO" id="GO:0046983">
    <property type="term" value="F:protein dimerization activity"/>
    <property type="evidence" value="ECO:0007669"/>
    <property type="project" value="InterPro"/>
</dbReference>
<keyword evidence="2" id="KW-0479">Metal-binding</keyword>
<keyword evidence="4" id="KW-0862">Zinc</keyword>